<reference evidence="2 3" key="1">
    <citation type="submission" date="2015-04" db="EMBL/GenBank/DDBJ databases">
        <authorList>
            <person name="Syromyatnikov M.Y."/>
            <person name="Popov V.N."/>
        </authorList>
    </citation>
    <scope>NUCLEOTIDE SEQUENCE [LARGE SCALE GENOMIC DNA]</scope>
</reference>
<dbReference type="AlphaFoldDB" id="A0A1J1HMY0"/>
<dbReference type="STRING" id="568069.A0A1J1HMY0"/>
<evidence type="ECO:0000259" key="1">
    <source>
        <dbReference type="Pfam" id="PF16003"/>
    </source>
</evidence>
<dbReference type="PANTHER" id="PTHR39079:SF1">
    <property type="entry name" value="GH11706P-RELATED"/>
    <property type="match status" value="1"/>
</dbReference>
<dbReference type="InterPro" id="IPR031949">
    <property type="entry name" value="DUF4776"/>
</dbReference>
<dbReference type="Proteomes" id="UP000183832">
    <property type="component" value="Unassembled WGS sequence"/>
</dbReference>
<keyword evidence="3" id="KW-1185">Reference proteome</keyword>
<name>A0A1J1HMY0_9DIPT</name>
<protein>
    <submittedName>
        <fullName evidence="2">CLUMA_CG003066, isoform A</fullName>
    </submittedName>
</protein>
<evidence type="ECO:0000313" key="3">
    <source>
        <dbReference type="Proteomes" id="UP000183832"/>
    </source>
</evidence>
<dbReference type="EMBL" id="CVRI01000011">
    <property type="protein sequence ID" value="CRK89307.1"/>
    <property type="molecule type" value="Genomic_DNA"/>
</dbReference>
<evidence type="ECO:0000313" key="2">
    <source>
        <dbReference type="EMBL" id="CRK89307.1"/>
    </source>
</evidence>
<accession>A0A1J1HMY0</accession>
<dbReference type="OrthoDB" id="7883086at2759"/>
<gene>
    <name evidence="2" type="ORF">CLUMA_CG003066</name>
</gene>
<organism evidence="2 3">
    <name type="scientific">Clunio marinus</name>
    <dbReference type="NCBI Taxonomy" id="568069"/>
    <lineage>
        <taxon>Eukaryota</taxon>
        <taxon>Metazoa</taxon>
        <taxon>Ecdysozoa</taxon>
        <taxon>Arthropoda</taxon>
        <taxon>Hexapoda</taxon>
        <taxon>Insecta</taxon>
        <taxon>Pterygota</taxon>
        <taxon>Neoptera</taxon>
        <taxon>Endopterygota</taxon>
        <taxon>Diptera</taxon>
        <taxon>Nematocera</taxon>
        <taxon>Chironomoidea</taxon>
        <taxon>Chironomidae</taxon>
        <taxon>Clunio</taxon>
    </lineage>
</organism>
<sequence length="668" mass="76154">MATSLMDQDCGLSCQKEAEFSFKFVITSLGLCDKDKARGFDEILLAITIDGTVLKFENFEQDDAGEFQFMGRSLTFLISPDSFSKKLKKCPIMLNLSRGCIELGTVKLTLSDCFVDAVKCEEFSTETKTDELTFFNEEGEQSAVMGLIIQLSRNDSGGGLEKLKKKMMKEFGRMKKNAEEVASISSSNKEDESLISALCDSNPSNSCDERSTKSLNFNDRNDCSFSEMSLNKTECLSLENKEFDCQTFPKNICESKATVRVCSQCFEDLRCLPDNASCPYCACNKQLPKKIVSCKSDTEKFCENQKVKEHIKSILQDIFLDTKERLIEDWKSLKKTKKTRKNKKTCEKENLRFPNIIKCKPKTKCVGLRKKHPGVVLGHLQCAGGGDLVPKNMGWLWNIPIEGLPRMRRGWQPGAVKKSVARIMKTHLNKVTEKEIDVSEDEKLPPTLHVKKKNGEFLIIMNPESEQEIKSPIVFKLTKTDEAQRRSTARKILKSQWTCGACCSEPCDCQIVKMKKLSKEFCLDRELTMDDLDDSSSSEIDFEFTSPNSLYKNICKKQKPKVSYAETQYECQELKEKESKCVQKEPEKCDDDDRPKVMKRKQVVIYEKPKICCTPCVPRQCHQHCSHSHDYRSTTNYNPIYAQCPPPPPRPVCHDQWFVANMANPYFS</sequence>
<feature type="domain" description="DUF4776" evidence="1">
    <location>
        <begin position="306"/>
        <end position="576"/>
    </location>
</feature>
<dbReference type="PANTHER" id="PTHR39079">
    <property type="entry name" value="FI08034P-RELATED"/>
    <property type="match status" value="1"/>
</dbReference>
<dbReference type="Pfam" id="PF16003">
    <property type="entry name" value="DUF4776"/>
    <property type="match status" value="1"/>
</dbReference>
<proteinExistence type="predicted"/>